<comment type="caution">
    <text evidence="2">The sequence shown here is derived from an EMBL/GenBank/DDBJ whole genome shotgun (WGS) entry which is preliminary data.</text>
</comment>
<keyword evidence="3" id="KW-1185">Reference proteome</keyword>
<dbReference type="EMBL" id="BSOW01000001">
    <property type="protein sequence ID" value="GLR83605.1"/>
    <property type="molecule type" value="Genomic_DNA"/>
</dbReference>
<evidence type="ECO:0000256" key="1">
    <source>
        <dbReference type="SAM" id="SignalP"/>
    </source>
</evidence>
<protein>
    <submittedName>
        <fullName evidence="2">Uncharacterized protein</fullName>
    </submittedName>
</protein>
<proteinExistence type="predicted"/>
<organism evidence="2 3">
    <name type="scientific">Bradyrhizobium iriomotense</name>
    <dbReference type="NCBI Taxonomy" id="441950"/>
    <lineage>
        <taxon>Bacteria</taxon>
        <taxon>Pseudomonadati</taxon>
        <taxon>Pseudomonadota</taxon>
        <taxon>Alphaproteobacteria</taxon>
        <taxon>Hyphomicrobiales</taxon>
        <taxon>Nitrobacteraceae</taxon>
        <taxon>Bradyrhizobium</taxon>
    </lineage>
</organism>
<dbReference type="Proteomes" id="UP001156905">
    <property type="component" value="Unassembled WGS sequence"/>
</dbReference>
<evidence type="ECO:0000313" key="2">
    <source>
        <dbReference type="EMBL" id="GLR83605.1"/>
    </source>
</evidence>
<feature type="signal peptide" evidence="1">
    <location>
        <begin position="1"/>
        <end position="24"/>
    </location>
</feature>
<accession>A0ABQ6ASL1</accession>
<feature type="chain" id="PRO_5046417586" evidence="1">
    <location>
        <begin position="25"/>
        <end position="106"/>
    </location>
</feature>
<keyword evidence="1" id="KW-0732">Signal</keyword>
<reference evidence="3" key="1">
    <citation type="journal article" date="2019" name="Int. J. Syst. Evol. Microbiol.">
        <title>The Global Catalogue of Microorganisms (GCM) 10K type strain sequencing project: providing services to taxonomists for standard genome sequencing and annotation.</title>
        <authorList>
            <consortium name="The Broad Institute Genomics Platform"/>
            <consortium name="The Broad Institute Genome Sequencing Center for Infectious Disease"/>
            <person name="Wu L."/>
            <person name="Ma J."/>
        </authorList>
    </citation>
    <scope>NUCLEOTIDE SEQUENCE [LARGE SCALE GENOMIC DNA]</scope>
    <source>
        <strain evidence="3">NBRC 102520</strain>
    </source>
</reference>
<name>A0ABQ6ASL1_9BRAD</name>
<gene>
    <name evidence="2" type="ORF">GCM10007857_03150</name>
</gene>
<evidence type="ECO:0000313" key="3">
    <source>
        <dbReference type="Proteomes" id="UP001156905"/>
    </source>
</evidence>
<sequence>MMVRIASALMSIALNGATIPTAVAECGSPHQVTAPRLRWTAIRSQIDRAADREAVCRIYAASFYELVTMRQAAAGCIHDADHGRDVAELDSEIDVFNDLLASQCSG</sequence>